<feature type="region of interest" description="Disordered" evidence="1">
    <location>
        <begin position="83"/>
        <end position="113"/>
    </location>
</feature>
<dbReference type="Proteomes" id="UP000552954">
    <property type="component" value="Unassembled WGS sequence"/>
</dbReference>
<gene>
    <name evidence="3" type="ORF">HK415_15880</name>
</gene>
<dbReference type="PROSITE" id="PS51257">
    <property type="entry name" value="PROKAR_LIPOPROTEIN"/>
    <property type="match status" value="1"/>
</dbReference>
<reference evidence="3 4" key="1">
    <citation type="submission" date="2020-05" db="EMBL/GenBank/DDBJ databases">
        <authorList>
            <person name="Khan S.A."/>
            <person name="Jeon C.O."/>
            <person name="Chun B.H."/>
        </authorList>
    </citation>
    <scope>NUCLEOTIDE SEQUENCE [LARGE SCALE GENOMIC DNA]</scope>
    <source>
        <strain evidence="3 4">B156</strain>
    </source>
</reference>
<feature type="signal peptide" evidence="2">
    <location>
        <begin position="1"/>
        <end position="20"/>
    </location>
</feature>
<dbReference type="AlphaFoldDB" id="A0A849KHI4"/>
<comment type="caution">
    <text evidence="3">The sequence shown here is derived from an EMBL/GenBank/DDBJ whole genome shotgun (WGS) entry which is preliminary data.</text>
</comment>
<sequence length="113" mass="11990">MKALLLPLAAVAVLAGCASYGDPYGYGYGQPGYGPANVQYQTGPVYTYGSYPGNYGSYPAATYPGSQGSYPGSYGTYPYGSAPSYPYGTVQQDSDGDGTPDHQDRRPNNPYRR</sequence>
<evidence type="ECO:0000256" key="2">
    <source>
        <dbReference type="SAM" id="SignalP"/>
    </source>
</evidence>
<feature type="chain" id="PRO_5032904967" description="Lipoprotein" evidence="2">
    <location>
        <begin position="21"/>
        <end position="113"/>
    </location>
</feature>
<evidence type="ECO:0000313" key="3">
    <source>
        <dbReference type="EMBL" id="NNU44325.1"/>
    </source>
</evidence>
<reference evidence="3 4" key="2">
    <citation type="submission" date="2020-06" db="EMBL/GenBank/DDBJ databases">
        <title>Ramlibacter rhizophilus sp. nov., isolated from rhizosphere soil of national flower Mugunghwa from South Korea.</title>
        <authorList>
            <person name="Zheng-Fei Y."/>
            <person name="Huan T."/>
        </authorList>
    </citation>
    <scope>NUCLEOTIDE SEQUENCE [LARGE SCALE GENOMIC DNA]</scope>
    <source>
        <strain evidence="3 4">B156</strain>
    </source>
</reference>
<evidence type="ECO:0000256" key="1">
    <source>
        <dbReference type="SAM" id="MobiDB-lite"/>
    </source>
</evidence>
<protein>
    <recommendedName>
        <fullName evidence="5">Lipoprotein</fullName>
    </recommendedName>
</protein>
<evidence type="ECO:0008006" key="5">
    <source>
        <dbReference type="Google" id="ProtNLM"/>
    </source>
</evidence>
<proteinExistence type="predicted"/>
<keyword evidence="4" id="KW-1185">Reference proteome</keyword>
<keyword evidence="2" id="KW-0732">Signal</keyword>
<dbReference type="EMBL" id="JABFCS010000001">
    <property type="protein sequence ID" value="NNU44325.1"/>
    <property type="molecule type" value="Genomic_DNA"/>
</dbReference>
<name>A0A849KHI4_9BURK</name>
<evidence type="ECO:0000313" key="4">
    <source>
        <dbReference type="Proteomes" id="UP000552954"/>
    </source>
</evidence>
<organism evidence="3 4">
    <name type="scientific">Ramlibacter montanisoli</name>
    <dbReference type="NCBI Taxonomy" id="2732512"/>
    <lineage>
        <taxon>Bacteria</taxon>
        <taxon>Pseudomonadati</taxon>
        <taxon>Pseudomonadota</taxon>
        <taxon>Betaproteobacteria</taxon>
        <taxon>Burkholderiales</taxon>
        <taxon>Comamonadaceae</taxon>
        <taxon>Ramlibacter</taxon>
    </lineage>
</organism>
<dbReference type="RefSeq" id="WP_171556302.1">
    <property type="nucleotide sequence ID" value="NZ_JABFCS010000001.1"/>
</dbReference>
<accession>A0A849KHI4</accession>